<proteinExistence type="predicted"/>
<organism evidence="2 3">
    <name type="scientific">Nesidiocoris tenuis</name>
    <dbReference type="NCBI Taxonomy" id="355587"/>
    <lineage>
        <taxon>Eukaryota</taxon>
        <taxon>Metazoa</taxon>
        <taxon>Ecdysozoa</taxon>
        <taxon>Arthropoda</taxon>
        <taxon>Hexapoda</taxon>
        <taxon>Insecta</taxon>
        <taxon>Pterygota</taxon>
        <taxon>Neoptera</taxon>
        <taxon>Paraneoptera</taxon>
        <taxon>Hemiptera</taxon>
        <taxon>Heteroptera</taxon>
        <taxon>Panheteroptera</taxon>
        <taxon>Cimicomorpha</taxon>
        <taxon>Miridae</taxon>
        <taxon>Dicyphina</taxon>
        <taxon>Nesidiocoris</taxon>
    </lineage>
</organism>
<reference evidence="2 3" key="1">
    <citation type="submission" date="2020-02" db="EMBL/GenBank/DDBJ databases">
        <authorList>
            <person name="Ferguson B K."/>
        </authorList>
    </citation>
    <scope>NUCLEOTIDE SEQUENCE [LARGE SCALE GENOMIC DNA]</scope>
</reference>
<feature type="region of interest" description="Disordered" evidence="1">
    <location>
        <begin position="163"/>
        <end position="188"/>
    </location>
</feature>
<dbReference type="OrthoDB" id="202764at2759"/>
<evidence type="ECO:0000313" key="2">
    <source>
        <dbReference type="EMBL" id="CAA9996831.1"/>
    </source>
</evidence>
<protein>
    <submittedName>
        <fullName evidence="2">Uncharacterized protein</fullName>
    </submittedName>
</protein>
<keyword evidence="3" id="KW-1185">Reference proteome</keyword>
<dbReference type="AlphaFoldDB" id="A0A6H5G301"/>
<dbReference type="Proteomes" id="UP000479000">
    <property type="component" value="Unassembled WGS sequence"/>
</dbReference>
<evidence type="ECO:0000313" key="3">
    <source>
        <dbReference type="Proteomes" id="UP000479000"/>
    </source>
</evidence>
<feature type="compositionally biased region" description="Low complexity" evidence="1">
    <location>
        <begin position="163"/>
        <end position="180"/>
    </location>
</feature>
<accession>A0A6H5G301</accession>
<name>A0A6H5G301_9HEMI</name>
<gene>
    <name evidence="2" type="ORF">NTEN_LOCUS3245</name>
</gene>
<sequence length="221" mass="22803">MGENGELTPVVGMKGAVGSAAVSMASVSSSSQEATACYASNVRAPSDIMYHSRSIFVYYEYMSSSSTTTSSSRVAKTSHSQKFLTSSEMKASTVKSDLSELKSSISEMKNLSSAAFGRSVRSSLEDLCGVGGGEDDGGGGPEPLVTFPPDSDTSPPIGSPLGSQIGSQIGSPLGSPLGSPNSDLTAASSNTSMKFEKRVHSASNTKVSFESISVKWCLLPN</sequence>
<evidence type="ECO:0000256" key="1">
    <source>
        <dbReference type="SAM" id="MobiDB-lite"/>
    </source>
</evidence>
<dbReference type="EMBL" id="CADCXU010005097">
    <property type="protein sequence ID" value="CAA9996831.1"/>
    <property type="molecule type" value="Genomic_DNA"/>
</dbReference>